<comment type="caution">
    <text evidence="8">The sequence shown here is derived from an EMBL/GenBank/DDBJ whole genome shotgun (WGS) entry which is preliminary data.</text>
</comment>
<feature type="region of interest" description="Disordered" evidence="6">
    <location>
        <begin position="192"/>
        <end position="271"/>
    </location>
</feature>
<dbReference type="InterPro" id="IPR036543">
    <property type="entry name" value="Guanylate-bd_C_sf"/>
</dbReference>
<dbReference type="SUPFAM" id="SSF52540">
    <property type="entry name" value="P-loop containing nucleoside triphosphate hydrolases"/>
    <property type="match status" value="1"/>
</dbReference>
<feature type="region of interest" description="Disordered" evidence="6">
    <location>
        <begin position="1"/>
        <end position="58"/>
    </location>
</feature>
<name>A0AAV5BXS0_ELECO</name>
<dbReference type="PROSITE" id="PS51715">
    <property type="entry name" value="G_GB1_RHD3"/>
    <property type="match status" value="1"/>
</dbReference>
<dbReference type="InterPro" id="IPR003191">
    <property type="entry name" value="Guanylate-bd/ATL_C"/>
</dbReference>
<keyword evidence="9" id="KW-1185">Reference proteome</keyword>
<keyword evidence="5" id="KW-0175">Coiled coil</keyword>
<dbReference type="Proteomes" id="UP001054889">
    <property type="component" value="Unassembled WGS sequence"/>
</dbReference>
<reference evidence="8" key="1">
    <citation type="journal article" date="2018" name="DNA Res.">
        <title>Multiple hybrid de novo genome assembly of finger millet, an orphan allotetraploid crop.</title>
        <authorList>
            <person name="Hatakeyama M."/>
            <person name="Aluri S."/>
            <person name="Balachadran M.T."/>
            <person name="Sivarajan S.R."/>
            <person name="Patrignani A."/>
            <person name="Gruter S."/>
            <person name="Poveda L."/>
            <person name="Shimizu-Inatsugi R."/>
            <person name="Baeten J."/>
            <person name="Francoijs K.J."/>
            <person name="Nataraja K.N."/>
            <person name="Reddy Y.A.N."/>
            <person name="Phadnis S."/>
            <person name="Ravikumar R.L."/>
            <person name="Schlapbach R."/>
            <person name="Sreeman S.M."/>
            <person name="Shimizu K.K."/>
        </authorList>
    </citation>
    <scope>NUCLEOTIDE SEQUENCE</scope>
</reference>
<dbReference type="InterPro" id="IPR015894">
    <property type="entry name" value="Guanylate-bd_N"/>
</dbReference>
<dbReference type="Pfam" id="PF02841">
    <property type="entry name" value="GBP_C"/>
    <property type="match status" value="1"/>
</dbReference>
<evidence type="ECO:0000313" key="9">
    <source>
        <dbReference type="Proteomes" id="UP001054889"/>
    </source>
</evidence>
<feature type="compositionally biased region" description="Basic residues" evidence="6">
    <location>
        <begin position="198"/>
        <end position="210"/>
    </location>
</feature>
<protein>
    <recommendedName>
        <fullName evidence="7">GB1/RHD3-type G domain-containing protein</fullName>
    </recommendedName>
</protein>
<feature type="domain" description="GB1/RHD3-type G" evidence="7">
    <location>
        <begin position="408"/>
        <end position="559"/>
    </location>
</feature>
<dbReference type="SUPFAM" id="SSF48340">
    <property type="entry name" value="Interferon-induced guanylate-binding protein 1 (GBP1), C-terminal domain"/>
    <property type="match status" value="1"/>
</dbReference>
<sequence>MMQMLGLRGSASKERGRGRGGDAPPSPSASAAGAAGTPQSPWPPASPRSPFSSDGAGGGGRPLRLVYCDERGRFRMDPEAVAALQLVKGPVGVVSVCGRARQGKSFILNQVPPASAFSLPCPCRLGWLVGSKHMLPRGLVGTYSVQIFSLAVLLSSMFIYNQIELKNRIQIRGKIPIHVWVYMMSNWNSTMAEGQPHLGKKKKGSRRTWGRRAAAEPGEEEEGQPPDLGKKKKGSRRTWEEEEGQPPGPGEEEEGQPRPSSKPLSPLCHRFSSSSSSFHLLPLSTPTLHPTFCVTVATPDDVTQRRHASRCLVSCRHPLPPCLASPPVQERRNSRELGGGPGARGKAGGVGARGRAGSAGALGTAGGAGARGTVGVELDEATEPTDSGGGRVVRVCQFCPIQRDQAPNITSYSLQMGGIDEAALDRLSLVTEMTKHIRVRANGGRATASELGQFSPIFIWLLRDFYLDLVENERKITPRDYLEIALRPLEGRGKDISSKNEIRESIRALFPDRECFTLVRPLNNENELQHLDQIPLEKLRPEFQAGLDELTRFVFERTRPKQVAGTIMTGPVLAGVTQSFLDAINNGAVPTIASSWQSVEEAECRRAYDCATEIYMSSFDGSKLAEEDALRDAHEAALRKALDAYNNAAVGTGSSRAQYEKLLNNFCRKAFQDYKKNAFLEADKQCSAVIKSMEKKIRAACSAPGVKVSGVIQVFLLCDIHESLITLLVYLPIISFTKHILQVLETSLAEYETSCSGPGKWRMLAAFLRLCLEGPILDLCLKLINEAESSRSSFALRCRSNEDQLELLKKQLEASEAQKSEYLKRYEAAINEKQKSSADLTGHLANLRTKCSTLEERCVSISKELDLEEEIRRLNAKIRHAESEESVLVERLQVAESKAQTNNKETATLKDEIKELTGKLEFVRDRAVSYEKQARMLEQEKNHLQEKFLSECKKYDEAEERCKSAERDAKKATELADAARTEAIACQKEKDEAHRLSLEKVAVIERIQRQVDRLEQEKVNLSGQVQSMRSSESDAWSKVTLLESRVAEREKEMDDLLSRSNEQRSSTVHVLESLLATERAARAEANRRAEALSLQLQSTQSKLDILHQELTSIRLVETALDGKLRAATRGKRLRENEAGMESVQDMDIDQPERSRKRTKSNISPLKHVQTEDGGSVDMGEDSVTVSTDIKDGTPGGYKKFTIAKLKEELTKHGFGAQLLELKNPAKKDVLALYKKLVLGE</sequence>
<dbReference type="Gene3D" id="1.20.1000.10">
    <property type="entry name" value="Guanylate-binding protein, C-terminal domain"/>
    <property type="match status" value="1"/>
</dbReference>
<proteinExistence type="inferred from homology"/>
<keyword evidence="1" id="KW-0547">Nucleotide-binding</keyword>
<dbReference type="Gene3D" id="3.40.50.300">
    <property type="entry name" value="P-loop containing nucleotide triphosphate hydrolases"/>
    <property type="match status" value="2"/>
</dbReference>
<evidence type="ECO:0000259" key="7">
    <source>
        <dbReference type="PROSITE" id="PS51715"/>
    </source>
</evidence>
<evidence type="ECO:0000256" key="3">
    <source>
        <dbReference type="ARBA" id="ARBA00023134"/>
    </source>
</evidence>
<reference evidence="8" key="2">
    <citation type="submission" date="2021-12" db="EMBL/GenBank/DDBJ databases">
        <title>Resequencing data analysis of finger millet.</title>
        <authorList>
            <person name="Hatakeyama M."/>
            <person name="Aluri S."/>
            <person name="Balachadran M.T."/>
            <person name="Sivarajan S.R."/>
            <person name="Poveda L."/>
            <person name="Shimizu-Inatsugi R."/>
            <person name="Schlapbach R."/>
            <person name="Sreeman S.M."/>
            <person name="Shimizu K.K."/>
        </authorList>
    </citation>
    <scope>NUCLEOTIDE SEQUENCE</scope>
</reference>
<evidence type="ECO:0000256" key="1">
    <source>
        <dbReference type="ARBA" id="ARBA00022741"/>
    </source>
</evidence>
<keyword evidence="2" id="KW-0378">Hydrolase</keyword>
<evidence type="ECO:0000256" key="2">
    <source>
        <dbReference type="ARBA" id="ARBA00022801"/>
    </source>
</evidence>
<accession>A0AAV5BXS0</accession>
<feature type="region of interest" description="Disordered" evidence="6">
    <location>
        <begin position="1131"/>
        <end position="1180"/>
    </location>
</feature>
<feature type="coiled-coil region" evidence="5">
    <location>
        <begin position="798"/>
        <end position="1109"/>
    </location>
</feature>
<evidence type="ECO:0000313" key="8">
    <source>
        <dbReference type="EMBL" id="GJM90996.1"/>
    </source>
</evidence>
<dbReference type="Pfam" id="PF02263">
    <property type="entry name" value="GBP"/>
    <property type="match status" value="1"/>
</dbReference>
<evidence type="ECO:0000256" key="6">
    <source>
        <dbReference type="SAM" id="MobiDB-lite"/>
    </source>
</evidence>
<feature type="compositionally biased region" description="Basic and acidic residues" evidence="6">
    <location>
        <begin position="11"/>
        <end position="20"/>
    </location>
</feature>
<organism evidence="8 9">
    <name type="scientific">Eleusine coracana subsp. coracana</name>
    <dbReference type="NCBI Taxonomy" id="191504"/>
    <lineage>
        <taxon>Eukaryota</taxon>
        <taxon>Viridiplantae</taxon>
        <taxon>Streptophyta</taxon>
        <taxon>Embryophyta</taxon>
        <taxon>Tracheophyta</taxon>
        <taxon>Spermatophyta</taxon>
        <taxon>Magnoliopsida</taxon>
        <taxon>Liliopsida</taxon>
        <taxon>Poales</taxon>
        <taxon>Poaceae</taxon>
        <taxon>PACMAD clade</taxon>
        <taxon>Chloridoideae</taxon>
        <taxon>Cynodonteae</taxon>
        <taxon>Eleusininae</taxon>
        <taxon>Eleusine</taxon>
    </lineage>
</organism>
<keyword evidence="3" id="KW-0342">GTP-binding</keyword>
<evidence type="ECO:0000256" key="5">
    <source>
        <dbReference type="SAM" id="Coils"/>
    </source>
</evidence>
<feature type="region of interest" description="Disordered" evidence="6">
    <location>
        <begin position="326"/>
        <end position="369"/>
    </location>
</feature>
<dbReference type="PANTHER" id="PTHR10751">
    <property type="entry name" value="GUANYLATE BINDING PROTEIN"/>
    <property type="match status" value="1"/>
</dbReference>
<dbReference type="InterPro" id="IPR030386">
    <property type="entry name" value="G_GB1_RHD3_dom"/>
</dbReference>
<dbReference type="Gene3D" id="1.20.5.170">
    <property type="match status" value="1"/>
</dbReference>
<feature type="compositionally biased region" description="Acidic residues" evidence="6">
    <location>
        <begin position="240"/>
        <end position="254"/>
    </location>
</feature>
<gene>
    <name evidence="8" type="primary">ga07329</name>
    <name evidence="8" type="ORF">PR202_ga07329</name>
</gene>
<dbReference type="InterPro" id="IPR027417">
    <property type="entry name" value="P-loop_NTPase"/>
</dbReference>
<comment type="similarity">
    <text evidence="4">Belongs to the TRAFAC class dynamin-like GTPase superfamily. GB1/RHD3 GTPase family.</text>
</comment>
<dbReference type="GO" id="GO:0005525">
    <property type="term" value="F:GTP binding"/>
    <property type="evidence" value="ECO:0007669"/>
    <property type="project" value="UniProtKB-KW"/>
</dbReference>
<dbReference type="AlphaFoldDB" id="A0AAV5BXS0"/>
<dbReference type="EMBL" id="BQKI01000003">
    <property type="protein sequence ID" value="GJM90996.1"/>
    <property type="molecule type" value="Genomic_DNA"/>
</dbReference>
<feature type="compositionally biased region" description="Gly residues" evidence="6">
    <location>
        <begin position="337"/>
        <end position="354"/>
    </location>
</feature>
<dbReference type="GO" id="GO:0003924">
    <property type="term" value="F:GTPase activity"/>
    <property type="evidence" value="ECO:0007669"/>
    <property type="project" value="InterPro"/>
</dbReference>
<evidence type="ECO:0000256" key="4">
    <source>
        <dbReference type="PROSITE-ProRule" id="PRU01052"/>
    </source>
</evidence>